<sequence>QNEKYFNLYKQTATLETMISTYQGAQDAFTSLAKIPYVGVALGIAAAAAATLAGLARVAMIQSQVYQGHAAGGWLDTHPKGGKINGGAGGKDDVFLGTTPGVAHWGMKDEFVFVMNKEETKRQGALLEMMNKGLAKGGWMHRGYGLDLSFKMPSFDIGKVTDPFAGGIELPGIETFLSAVGGLPLIKPALEGISELWEALTDVPEIPEIEFDPDVFDSINYSIRQMMDETTALEDMTESTRQQFKGWIKQLEEMNASEEQLAQVRDQEQAVIDHLTATMKEDFIKPLEDIIAEGVMTEYGYELLQLGRWYEEQKIEAEELGLELDILNAAYAIQREEIEATRELIEEDIIRRLGVLREAAVPGAGLSAAELAIFDLT</sequence>
<reference evidence="2" key="1">
    <citation type="journal article" date="2014" name="Front. Microbiol.">
        <title>High frequency of phylogenetically diverse reductive dehalogenase-homologous genes in deep subseafloor sedimentary metagenomes.</title>
        <authorList>
            <person name="Kawai M."/>
            <person name="Futagami T."/>
            <person name="Toyoda A."/>
            <person name="Takaki Y."/>
            <person name="Nishi S."/>
            <person name="Hori S."/>
            <person name="Arai W."/>
            <person name="Tsubouchi T."/>
            <person name="Morono Y."/>
            <person name="Uchiyama I."/>
            <person name="Ito T."/>
            <person name="Fujiyama A."/>
            <person name="Inagaki F."/>
            <person name="Takami H."/>
        </authorList>
    </citation>
    <scope>NUCLEOTIDE SEQUENCE</scope>
    <source>
        <strain evidence="2">Expedition CK06-06</strain>
    </source>
</reference>
<evidence type="ECO:0000313" key="2">
    <source>
        <dbReference type="EMBL" id="GAG55117.1"/>
    </source>
</evidence>
<name>X0Z9Z3_9ZZZZ</name>
<dbReference type="EMBL" id="BART01003302">
    <property type="protein sequence ID" value="GAG55117.1"/>
    <property type="molecule type" value="Genomic_DNA"/>
</dbReference>
<feature type="transmembrane region" description="Helical" evidence="1">
    <location>
        <begin position="35"/>
        <end position="56"/>
    </location>
</feature>
<dbReference type="AlphaFoldDB" id="X0Z9Z3"/>
<evidence type="ECO:0000256" key="1">
    <source>
        <dbReference type="SAM" id="Phobius"/>
    </source>
</evidence>
<keyword evidence="1" id="KW-0812">Transmembrane</keyword>
<organism evidence="2">
    <name type="scientific">marine sediment metagenome</name>
    <dbReference type="NCBI Taxonomy" id="412755"/>
    <lineage>
        <taxon>unclassified sequences</taxon>
        <taxon>metagenomes</taxon>
        <taxon>ecological metagenomes</taxon>
    </lineage>
</organism>
<feature type="non-terminal residue" evidence="2">
    <location>
        <position position="377"/>
    </location>
</feature>
<keyword evidence="1" id="KW-1133">Transmembrane helix</keyword>
<feature type="non-terminal residue" evidence="2">
    <location>
        <position position="1"/>
    </location>
</feature>
<proteinExistence type="predicted"/>
<gene>
    <name evidence="2" type="ORF">S01H4_09248</name>
</gene>
<protein>
    <submittedName>
        <fullName evidence="2">Uncharacterized protein</fullName>
    </submittedName>
</protein>
<accession>X0Z9Z3</accession>
<comment type="caution">
    <text evidence="2">The sequence shown here is derived from an EMBL/GenBank/DDBJ whole genome shotgun (WGS) entry which is preliminary data.</text>
</comment>
<keyword evidence="1" id="KW-0472">Membrane</keyword>